<organism evidence="2 3">
    <name type="scientific">Litchfieldia salsa</name>
    <dbReference type="NCBI Taxonomy" id="930152"/>
    <lineage>
        <taxon>Bacteria</taxon>
        <taxon>Bacillati</taxon>
        <taxon>Bacillota</taxon>
        <taxon>Bacilli</taxon>
        <taxon>Bacillales</taxon>
        <taxon>Bacillaceae</taxon>
        <taxon>Litchfieldia</taxon>
    </lineage>
</organism>
<dbReference type="STRING" id="930152.SAMN05216565_102533"/>
<dbReference type="AlphaFoldDB" id="A0A1H0S4E9"/>
<evidence type="ECO:0000256" key="1">
    <source>
        <dbReference type="HAMAP-Rule" id="MF_01861"/>
    </source>
</evidence>
<sequence length="127" mass="14831">MQKKIEITEIKLNGDRFEFYTSESRFELHNIKATGQMLVDSDGLSFIYIIENEQEYLYLSLPVTVWPSLQELLNTSYMPLFITQNDEVELEGMKDELSYLISNIEGNANYGEDMVKKVEELFLNKTI</sequence>
<accession>A0A1H0S4E9</accession>
<keyword evidence="3" id="KW-1185">Reference proteome</keyword>
<gene>
    <name evidence="2" type="ORF">SAMN05216565_102533</name>
</gene>
<dbReference type="Proteomes" id="UP000199159">
    <property type="component" value="Unassembled WGS sequence"/>
</dbReference>
<name>A0A1H0S4E9_9BACI</name>
<evidence type="ECO:0000313" key="2">
    <source>
        <dbReference type="EMBL" id="SDP36505.1"/>
    </source>
</evidence>
<dbReference type="OrthoDB" id="2966478at2"/>
<dbReference type="EMBL" id="FNJU01000002">
    <property type="protein sequence ID" value="SDP36505.1"/>
    <property type="molecule type" value="Genomic_DNA"/>
</dbReference>
<dbReference type="RefSeq" id="WP_090851113.1">
    <property type="nucleotide sequence ID" value="NZ_FNJU01000002.1"/>
</dbReference>
<dbReference type="InterPro" id="IPR020908">
    <property type="entry name" value="UPF0738"/>
</dbReference>
<protein>
    <recommendedName>
        <fullName evidence="1">UPF0738 protein SAMN05216565_102533</fullName>
    </recommendedName>
</protein>
<dbReference type="HAMAP" id="MF_01861">
    <property type="entry name" value="UPF0738"/>
    <property type="match status" value="1"/>
</dbReference>
<dbReference type="Pfam" id="PF19785">
    <property type="entry name" value="UPF0738"/>
    <property type="match status" value="1"/>
</dbReference>
<comment type="similarity">
    <text evidence="1">Belongs to the UPF0738 family.</text>
</comment>
<evidence type="ECO:0000313" key="3">
    <source>
        <dbReference type="Proteomes" id="UP000199159"/>
    </source>
</evidence>
<proteinExistence type="inferred from homology"/>
<reference evidence="3" key="1">
    <citation type="submission" date="2016-10" db="EMBL/GenBank/DDBJ databases">
        <authorList>
            <person name="Varghese N."/>
            <person name="Submissions S."/>
        </authorList>
    </citation>
    <scope>NUCLEOTIDE SEQUENCE [LARGE SCALE GENOMIC DNA]</scope>
    <source>
        <strain evidence="3">IBRC-M10078</strain>
    </source>
</reference>